<dbReference type="HOGENOM" id="CLU_2306708_0_0_1"/>
<dbReference type="RefSeq" id="XP_007410321.1">
    <property type="nucleotide sequence ID" value="XM_007410259.1"/>
</dbReference>
<dbReference type="AlphaFoldDB" id="F4RME4"/>
<dbReference type="Proteomes" id="UP000001072">
    <property type="component" value="Unassembled WGS sequence"/>
</dbReference>
<feature type="compositionally biased region" description="Basic and acidic residues" evidence="1">
    <location>
        <begin position="20"/>
        <end position="42"/>
    </location>
</feature>
<feature type="region of interest" description="Disordered" evidence="1">
    <location>
        <begin position="20"/>
        <end position="45"/>
    </location>
</feature>
<name>F4RME4_MELLP</name>
<gene>
    <name evidence="2" type="ORF">MELLADRAFT_63365</name>
</gene>
<evidence type="ECO:0000313" key="2">
    <source>
        <dbReference type="EMBL" id="EGG06487.1"/>
    </source>
</evidence>
<reference evidence="3" key="1">
    <citation type="journal article" date="2011" name="Proc. Natl. Acad. Sci. U.S.A.">
        <title>Obligate biotrophy features unraveled by the genomic analysis of rust fungi.</title>
        <authorList>
            <person name="Duplessis S."/>
            <person name="Cuomo C.A."/>
            <person name="Lin Y.-C."/>
            <person name="Aerts A."/>
            <person name="Tisserant E."/>
            <person name="Veneault-Fourrey C."/>
            <person name="Joly D.L."/>
            <person name="Hacquard S."/>
            <person name="Amselem J."/>
            <person name="Cantarel B.L."/>
            <person name="Chiu R."/>
            <person name="Coutinho P.M."/>
            <person name="Feau N."/>
            <person name="Field M."/>
            <person name="Frey P."/>
            <person name="Gelhaye E."/>
            <person name="Goldberg J."/>
            <person name="Grabherr M.G."/>
            <person name="Kodira C.D."/>
            <person name="Kohler A."/>
            <person name="Kuees U."/>
            <person name="Lindquist E.A."/>
            <person name="Lucas S.M."/>
            <person name="Mago R."/>
            <person name="Mauceli E."/>
            <person name="Morin E."/>
            <person name="Murat C."/>
            <person name="Pangilinan J.L."/>
            <person name="Park R."/>
            <person name="Pearson M."/>
            <person name="Quesneville H."/>
            <person name="Rouhier N."/>
            <person name="Sakthikumar S."/>
            <person name="Salamov A.A."/>
            <person name="Schmutz J."/>
            <person name="Selles B."/>
            <person name="Shapiro H."/>
            <person name="Tanguay P."/>
            <person name="Tuskan G.A."/>
            <person name="Henrissat B."/>
            <person name="Van de Peer Y."/>
            <person name="Rouze P."/>
            <person name="Ellis J.G."/>
            <person name="Dodds P.N."/>
            <person name="Schein J.E."/>
            <person name="Zhong S."/>
            <person name="Hamelin R.C."/>
            <person name="Grigoriev I.V."/>
            <person name="Szabo L.J."/>
            <person name="Martin F."/>
        </authorList>
    </citation>
    <scope>NUCLEOTIDE SEQUENCE [LARGE SCALE GENOMIC DNA]</scope>
    <source>
        <strain evidence="3">98AG31 / pathotype 3-4-7</strain>
    </source>
</reference>
<organism evidence="3">
    <name type="scientific">Melampsora larici-populina (strain 98AG31 / pathotype 3-4-7)</name>
    <name type="common">Poplar leaf rust fungus</name>
    <dbReference type="NCBI Taxonomy" id="747676"/>
    <lineage>
        <taxon>Eukaryota</taxon>
        <taxon>Fungi</taxon>
        <taxon>Dikarya</taxon>
        <taxon>Basidiomycota</taxon>
        <taxon>Pucciniomycotina</taxon>
        <taxon>Pucciniomycetes</taxon>
        <taxon>Pucciniales</taxon>
        <taxon>Melampsoraceae</taxon>
        <taxon>Melampsora</taxon>
    </lineage>
</organism>
<accession>F4RME4</accession>
<dbReference type="GeneID" id="18930076"/>
<proteinExistence type="predicted"/>
<keyword evidence="3" id="KW-1185">Reference proteome</keyword>
<sequence>MEASQKDKLVAAKNKLHQIHPEAEEKKRMQAEKERIQAENRAKRAGSRAPVYLIPMVGDPPTTIGGILEETVEEGDADGDSIEPTGTGAGMTNVLMVDGA</sequence>
<dbReference type="EMBL" id="GL883108">
    <property type="protein sequence ID" value="EGG06487.1"/>
    <property type="molecule type" value="Genomic_DNA"/>
</dbReference>
<dbReference type="KEGG" id="mlr:MELLADRAFT_63365"/>
<dbReference type="InParanoid" id="F4RME4"/>
<protein>
    <submittedName>
        <fullName evidence="2">Uncharacterized protein</fullName>
    </submittedName>
</protein>
<dbReference type="VEuPathDB" id="FungiDB:MELLADRAFT_63365"/>
<evidence type="ECO:0000313" key="3">
    <source>
        <dbReference type="Proteomes" id="UP000001072"/>
    </source>
</evidence>
<evidence type="ECO:0000256" key="1">
    <source>
        <dbReference type="SAM" id="MobiDB-lite"/>
    </source>
</evidence>